<dbReference type="Proteomes" id="UP001165190">
    <property type="component" value="Unassembled WGS sequence"/>
</dbReference>
<dbReference type="InterPro" id="IPR029061">
    <property type="entry name" value="THDP-binding"/>
</dbReference>
<keyword evidence="6 10" id="KW-0670">Pyruvate</keyword>
<dbReference type="FunFam" id="3.40.50.970:FF:000013">
    <property type="entry name" value="Pyruvate dehydrogenase E1 component subunit alpha"/>
    <property type="match status" value="1"/>
</dbReference>
<evidence type="ECO:0000313" key="10">
    <source>
        <dbReference type="EMBL" id="GMJ13747.1"/>
    </source>
</evidence>
<comment type="function">
    <text evidence="7">The pyruvate dehydrogenase complex catalyzes the overall conversion of pyruvate to acetyl-CoA and CO(2). It contains multiple copies of three enzymatic components: pyruvate dehydrogenase (E1), dihydrolipoamide acetyltransferase (E2) and lipoamide dehydrogenase (E3).</text>
</comment>
<reference evidence="10" key="1">
    <citation type="submission" date="2023-05" db="EMBL/GenBank/DDBJ databases">
        <title>Genome and transcriptome analyses reveal genes involved in the formation of fine ridges on petal epidermal cells in Hibiscus trionum.</title>
        <authorList>
            <person name="Koshimizu S."/>
            <person name="Masuda S."/>
            <person name="Ishii T."/>
            <person name="Shirasu K."/>
            <person name="Hoshino A."/>
            <person name="Arita M."/>
        </authorList>
    </citation>
    <scope>NUCLEOTIDE SEQUENCE</scope>
    <source>
        <strain evidence="10">Hamamatsu line</strain>
    </source>
</reference>
<dbReference type="PANTHER" id="PTHR11516:SF60">
    <property type="entry name" value="PYRUVATE DEHYDROGENASE E1 COMPONENT SUBUNIT ALPHA"/>
    <property type="match status" value="1"/>
</dbReference>
<dbReference type="OrthoDB" id="10256198at2759"/>
<dbReference type="EMBL" id="BSYR01000065">
    <property type="protein sequence ID" value="GMJ13747.1"/>
    <property type="molecule type" value="Genomic_DNA"/>
</dbReference>
<dbReference type="Gene3D" id="3.40.50.970">
    <property type="match status" value="1"/>
</dbReference>
<dbReference type="PANTHER" id="PTHR11516">
    <property type="entry name" value="PYRUVATE DEHYDROGENASE E1 COMPONENT, ALPHA SUBUNIT BACTERIAL AND ORGANELLAR"/>
    <property type="match status" value="1"/>
</dbReference>
<dbReference type="AlphaFoldDB" id="A0A9W7JEK9"/>
<dbReference type="EC" id="1.2.4.1" evidence="3"/>
<comment type="subunit">
    <text evidence="2">Tetramer of 2 alpha and 2 beta subunits.</text>
</comment>
<protein>
    <recommendedName>
        <fullName evidence="3">pyruvate dehydrogenase (acetyl-transferring)</fullName>
        <ecNumber evidence="3">1.2.4.1</ecNumber>
    </recommendedName>
</protein>
<dbReference type="CDD" id="cd02000">
    <property type="entry name" value="TPP_E1_PDC_ADC_BCADC"/>
    <property type="match status" value="1"/>
</dbReference>
<evidence type="ECO:0000256" key="1">
    <source>
        <dbReference type="ARBA" id="ARBA00001964"/>
    </source>
</evidence>
<proteinExistence type="predicted"/>
<comment type="cofactor">
    <cofactor evidence="1">
        <name>thiamine diphosphate</name>
        <dbReference type="ChEBI" id="CHEBI:58937"/>
    </cofactor>
</comment>
<comment type="caution">
    <text evidence="10">The sequence shown here is derived from an EMBL/GenBank/DDBJ whole genome shotgun (WGS) entry which is preliminary data.</text>
</comment>
<dbReference type="GO" id="GO:0006086">
    <property type="term" value="P:pyruvate decarboxylation to acetyl-CoA"/>
    <property type="evidence" value="ECO:0007669"/>
    <property type="project" value="TreeGrafter"/>
</dbReference>
<gene>
    <name evidence="10" type="ORF">HRI_005043900</name>
</gene>
<organism evidence="10 11">
    <name type="scientific">Hibiscus trionum</name>
    <name type="common">Flower of an hour</name>
    <dbReference type="NCBI Taxonomy" id="183268"/>
    <lineage>
        <taxon>Eukaryota</taxon>
        <taxon>Viridiplantae</taxon>
        <taxon>Streptophyta</taxon>
        <taxon>Embryophyta</taxon>
        <taxon>Tracheophyta</taxon>
        <taxon>Spermatophyta</taxon>
        <taxon>Magnoliopsida</taxon>
        <taxon>eudicotyledons</taxon>
        <taxon>Gunneridae</taxon>
        <taxon>Pentapetalae</taxon>
        <taxon>rosids</taxon>
        <taxon>malvids</taxon>
        <taxon>Malvales</taxon>
        <taxon>Malvaceae</taxon>
        <taxon>Malvoideae</taxon>
        <taxon>Hibiscus</taxon>
    </lineage>
</organism>
<keyword evidence="4" id="KW-0560">Oxidoreductase</keyword>
<dbReference type="SUPFAM" id="SSF52518">
    <property type="entry name" value="Thiamin diphosphate-binding fold (THDP-binding)"/>
    <property type="match status" value="1"/>
</dbReference>
<dbReference type="GO" id="GO:0004739">
    <property type="term" value="F:pyruvate dehydrogenase (acetyl-transferring) activity"/>
    <property type="evidence" value="ECO:0007669"/>
    <property type="project" value="UniProtKB-EC"/>
</dbReference>
<dbReference type="InterPro" id="IPR050642">
    <property type="entry name" value="PDH_E1_Alpha_Subunit"/>
</dbReference>
<evidence type="ECO:0000313" key="11">
    <source>
        <dbReference type="Proteomes" id="UP001165190"/>
    </source>
</evidence>
<dbReference type="InterPro" id="IPR001017">
    <property type="entry name" value="DH_E1"/>
</dbReference>
<dbReference type="Pfam" id="PF00676">
    <property type="entry name" value="E1_dh"/>
    <property type="match status" value="1"/>
</dbReference>
<evidence type="ECO:0000256" key="4">
    <source>
        <dbReference type="ARBA" id="ARBA00023002"/>
    </source>
</evidence>
<evidence type="ECO:0000259" key="9">
    <source>
        <dbReference type="Pfam" id="PF00676"/>
    </source>
</evidence>
<feature type="domain" description="Dehydrogenase E1 component" evidence="9">
    <location>
        <begin position="70"/>
        <end position="357"/>
    </location>
</feature>
<sequence length="390" mass="43578">MALSHLAASSSRSTNFLKPLSSALFLRRPISSDVTPLTIETSVPFTSHQRGPPSSSVKSSPKGLLDFFREMTLMRRMEIAADSLYKDKVIRGFCHLFNGQEAVAVGMKAAITNKDCIITDYRDHCTFFSRGGTLPEVFAEMIKSKDGEVGSLHFYKKDSSGHGIVGAQVPLGCGLALAQKYSRDESVTFALYGDGAANQVKLFEALDIYSHWKLPAILVCENNQNGKAIAEWRAEQSSSPCYSREDFVPGVKFYNVLAVKQACKVAKERALKNGPIILEIDMDRYHGHSMFDPGSTYLTRDEISGVRQECDPIERSRKLILSHGLATEKELKDIEKEVRKEVDDAIAQAKESSMPEPFELFTNVYPKDLGVESFGKDIFYEMRYRMSICF</sequence>
<evidence type="ECO:0000256" key="6">
    <source>
        <dbReference type="ARBA" id="ARBA00023317"/>
    </source>
</evidence>
<keyword evidence="11" id="KW-1185">Reference proteome</keyword>
<evidence type="ECO:0000256" key="7">
    <source>
        <dbReference type="ARBA" id="ARBA00025211"/>
    </source>
</evidence>
<evidence type="ECO:0000256" key="2">
    <source>
        <dbReference type="ARBA" id="ARBA00011130"/>
    </source>
</evidence>
<evidence type="ECO:0000256" key="5">
    <source>
        <dbReference type="ARBA" id="ARBA00023052"/>
    </source>
</evidence>
<name>A0A9W7JEK9_HIBTR</name>
<evidence type="ECO:0000256" key="8">
    <source>
        <dbReference type="ARBA" id="ARBA00051231"/>
    </source>
</evidence>
<evidence type="ECO:0000256" key="3">
    <source>
        <dbReference type="ARBA" id="ARBA00012281"/>
    </source>
</evidence>
<keyword evidence="5" id="KW-0786">Thiamine pyrophosphate</keyword>
<accession>A0A9W7JEK9</accession>
<comment type="catalytic activity">
    <reaction evidence="8">
        <text>N(6)-[(R)-lipoyl]-L-lysyl-[protein] + pyruvate + H(+) = N(6)-[(R)-S(8)-acetyldihydrolipoyl]-L-lysyl-[protein] + CO2</text>
        <dbReference type="Rhea" id="RHEA:19189"/>
        <dbReference type="Rhea" id="RHEA-COMP:10474"/>
        <dbReference type="Rhea" id="RHEA-COMP:10478"/>
        <dbReference type="ChEBI" id="CHEBI:15361"/>
        <dbReference type="ChEBI" id="CHEBI:15378"/>
        <dbReference type="ChEBI" id="CHEBI:16526"/>
        <dbReference type="ChEBI" id="CHEBI:83099"/>
        <dbReference type="ChEBI" id="CHEBI:83111"/>
        <dbReference type="EC" id="1.2.4.1"/>
    </reaction>
</comment>